<evidence type="ECO:0000313" key="3">
    <source>
        <dbReference type="Proteomes" id="UP000293154"/>
    </source>
</evidence>
<name>A0A411WME6_9GAMM</name>
<feature type="transmembrane region" description="Helical" evidence="1">
    <location>
        <begin position="91"/>
        <end position="109"/>
    </location>
</feature>
<sequence length="132" mass="13404">MAEPITITTGMATGVVAGVTVASLMPGVEPGVIIAAFAGSVIFVLSAIDFPIWQRAFLFGVSMITGIYGAEFAAAIASALLSAVLPGEIQAAAPIGAILASAAAVRVLMMFSARPKDNGSVFDRFRNRGDGS</sequence>
<dbReference type="EMBL" id="CP034752">
    <property type="protein sequence ID" value="QBH97352.1"/>
    <property type="molecule type" value="Genomic_DNA"/>
</dbReference>
<feature type="transmembrane region" description="Helical" evidence="1">
    <location>
        <begin position="57"/>
        <end position="85"/>
    </location>
</feature>
<keyword evidence="1" id="KW-0812">Transmembrane</keyword>
<feature type="transmembrane region" description="Helical" evidence="1">
    <location>
        <begin position="31"/>
        <end position="50"/>
    </location>
</feature>
<feature type="transmembrane region" description="Helical" evidence="1">
    <location>
        <begin position="7"/>
        <end position="25"/>
    </location>
</feature>
<reference evidence="2 3" key="1">
    <citation type="submission" date="2019-03" db="EMBL/GenBank/DDBJ databases">
        <title>Pragia sp. nov. isolated from the gut tract of Carduelis flavirostris.</title>
        <authorList>
            <person name="Ge Y."/>
        </authorList>
    </citation>
    <scope>NUCLEOTIDE SEQUENCE [LARGE SCALE GENOMIC DNA]</scope>
    <source>
        <strain evidence="2 3">CF-458</strain>
    </source>
</reference>
<dbReference type="InterPro" id="IPR032637">
    <property type="entry name" value="Phage_holin-like"/>
</dbReference>
<evidence type="ECO:0008006" key="4">
    <source>
        <dbReference type="Google" id="ProtNLM"/>
    </source>
</evidence>
<dbReference type="KEGG" id="prag:EKN56_13655"/>
<dbReference type="RefSeq" id="WP_130592285.1">
    <property type="nucleotide sequence ID" value="NZ_CP034752.1"/>
</dbReference>
<accession>A0A411WME6</accession>
<evidence type="ECO:0000256" key="1">
    <source>
        <dbReference type="SAM" id="Phobius"/>
    </source>
</evidence>
<dbReference type="Pfam" id="PF16931">
    <property type="entry name" value="Phage_holin_8"/>
    <property type="match status" value="1"/>
</dbReference>
<protein>
    <recommendedName>
        <fullName evidence="4">Phage holin</fullName>
    </recommendedName>
</protein>
<keyword evidence="1" id="KW-1133">Transmembrane helix</keyword>
<dbReference type="Proteomes" id="UP000293154">
    <property type="component" value="Chromosome"/>
</dbReference>
<dbReference type="OrthoDB" id="6506755at2"/>
<gene>
    <name evidence="2" type="ORF">EKN56_13655</name>
</gene>
<keyword evidence="1" id="KW-0472">Membrane</keyword>
<proteinExistence type="predicted"/>
<organism evidence="2 3">
    <name type="scientific">Limnobaculum zhutongyuii</name>
    <dbReference type="NCBI Taxonomy" id="2498113"/>
    <lineage>
        <taxon>Bacteria</taxon>
        <taxon>Pseudomonadati</taxon>
        <taxon>Pseudomonadota</taxon>
        <taxon>Gammaproteobacteria</taxon>
        <taxon>Enterobacterales</taxon>
        <taxon>Budviciaceae</taxon>
        <taxon>Limnobaculum</taxon>
    </lineage>
</organism>
<evidence type="ECO:0000313" key="2">
    <source>
        <dbReference type="EMBL" id="QBH97352.1"/>
    </source>
</evidence>
<keyword evidence="3" id="KW-1185">Reference proteome</keyword>
<dbReference type="AlphaFoldDB" id="A0A411WME6"/>